<dbReference type="EMBL" id="SUME01000007">
    <property type="protein sequence ID" value="TJZ53780.1"/>
    <property type="molecule type" value="Genomic_DNA"/>
</dbReference>
<comment type="caution">
    <text evidence="3">The sequence shown here is derived from an EMBL/GenBank/DDBJ whole genome shotgun (WGS) entry which is preliminary data.</text>
</comment>
<dbReference type="RefSeq" id="WP_136902570.1">
    <property type="nucleotide sequence ID" value="NZ_SUME01000007.1"/>
</dbReference>
<protein>
    <submittedName>
        <fullName evidence="3">Uncharacterized protein</fullName>
    </submittedName>
</protein>
<keyword evidence="2" id="KW-0732">Signal</keyword>
<proteinExistence type="predicted"/>
<evidence type="ECO:0000256" key="1">
    <source>
        <dbReference type="SAM" id="MobiDB-lite"/>
    </source>
</evidence>
<dbReference type="OrthoDB" id="714339at2"/>
<name>A0A4U0NI30_9SPHI</name>
<evidence type="ECO:0000313" key="4">
    <source>
        <dbReference type="Proteomes" id="UP000306808"/>
    </source>
</evidence>
<sequence length="139" mass="14914">MTTLKIRGLFASLALSALFMVGSVATAHANGTDKEKEKKNETKVEAPKKLVTQTWYFTGTSSDNPELASNYSLSSTGLPPCGLAEDVICQIEAPEESGLPKMDAPVDGTTVQLQIRAAHQSISDNNPTPNTTVKEFRSE</sequence>
<evidence type="ECO:0000256" key="2">
    <source>
        <dbReference type="SAM" id="SignalP"/>
    </source>
</evidence>
<feature type="compositionally biased region" description="Polar residues" evidence="1">
    <location>
        <begin position="120"/>
        <end position="133"/>
    </location>
</feature>
<evidence type="ECO:0000313" key="3">
    <source>
        <dbReference type="EMBL" id="TJZ53780.1"/>
    </source>
</evidence>
<reference evidence="3 4" key="1">
    <citation type="submission" date="2019-04" db="EMBL/GenBank/DDBJ databases">
        <title>Sphingobacterium olei sp. nov., isolated from oil-contaminated soil.</title>
        <authorList>
            <person name="Liu B."/>
        </authorList>
    </citation>
    <scope>NUCLEOTIDE SEQUENCE [LARGE SCALE GENOMIC DNA]</scope>
    <source>
        <strain evidence="3 4">HAL-9</strain>
    </source>
</reference>
<feature type="region of interest" description="Disordered" evidence="1">
    <location>
        <begin position="118"/>
        <end position="139"/>
    </location>
</feature>
<gene>
    <name evidence="3" type="ORF">FAZ15_17295</name>
</gene>
<feature type="signal peptide" evidence="2">
    <location>
        <begin position="1"/>
        <end position="29"/>
    </location>
</feature>
<accession>A0A4U0NI30</accession>
<dbReference type="AlphaFoldDB" id="A0A4U0NI30"/>
<dbReference type="Proteomes" id="UP000306808">
    <property type="component" value="Unassembled WGS sequence"/>
</dbReference>
<feature type="chain" id="PRO_5020517806" evidence="2">
    <location>
        <begin position="30"/>
        <end position="139"/>
    </location>
</feature>
<organism evidence="3 4">
    <name type="scientific">Sphingobacterium olei</name>
    <dbReference type="NCBI Taxonomy" id="2571155"/>
    <lineage>
        <taxon>Bacteria</taxon>
        <taxon>Pseudomonadati</taxon>
        <taxon>Bacteroidota</taxon>
        <taxon>Sphingobacteriia</taxon>
        <taxon>Sphingobacteriales</taxon>
        <taxon>Sphingobacteriaceae</taxon>
        <taxon>Sphingobacterium</taxon>
    </lineage>
</organism>
<keyword evidence="4" id="KW-1185">Reference proteome</keyword>